<feature type="region of interest" description="Disordered" evidence="1">
    <location>
        <begin position="66"/>
        <end position="90"/>
    </location>
</feature>
<evidence type="ECO:0000256" key="1">
    <source>
        <dbReference type="SAM" id="MobiDB-lite"/>
    </source>
</evidence>
<feature type="region of interest" description="Disordered" evidence="1">
    <location>
        <begin position="1"/>
        <end position="29"/>
    </location>
</feature>
<gene>
    <name evidence="2" type="ORF">MRATA1EN1_LOCUS27590</name>
</gene>
<feature type="compositionally biased region" description="Basic residues" evidence="1">
    <location>
        <begin position="1"/>
        <end position="14"/>
    </location>
</feature>
<sequence length="113" mass="12420">MRGGRGRRGRKGRAGARAGGAIVGPAQRARLSDVGENAPVPLCAQGQPGMFPPQDFPCELLHRIRAPPGRSRRAREGRQPPQLSRVRRGIWGSRVRPQEKHLLFSLLEAEKSD</sequence>
<name>A0ABN8ZXD0_RANTA</name>
<dbReference type="Proteomes" id="UP001176941">
    <property type="component" value="Chromosome 8"/>
</dbReference>
<keyword evidence="3" id="KW-1185">Reference proteome</keyword>
<accession>A0ABN8ZXD0</accession>
<evidence type="ECO:0000313" key="2">
    <source>
        <dbReference type="EMBL" id="CAI9178628.1"/>
    </source>
</evidence>
<organism evidence="2 3">
    <name type="scientific">Rangifer tarandus platyrhynchus</name>
    <name type="common">Svalbard reindeer</name>
    <dbReference type="NCBI Taxonomy" id="3082113"/>
    <lineage>
        <taxon>Eukaryota</taxon>
        <taxon>Metazoa</taxon>
        <taxon>Chordata</taxon>
        <taxon>Craniata</taxon>
        <taxon>Vertebrata</taxon>
        <taxon>Euteleostomi</taxon>
        <taxon>Mammalia</taxon>
        <taxon>Eutheria</taxon>
        <taxon>Laurasiatheria</taxon>
        <taxon>Artiodactyla</taxon>
        <taxon>Ruminantia</taxon>
        <taxon>Pecora</taxon>
        <taxon>Cervidae</taxon>
        <taxon>Odocoileinae</taxon>
        <taxon>Rangifer</taxon>
    </lineage>
</organism>
<proteinExistence type="predicted"/>
<reference evidence="2" key="1">
    <citation type="submission" date="2023-04" db="EMBL/GenBank/DDBJ databases">
        <authorList>
            <consortium name="ELIXIR-Norway"/>
        </authorList>
    </citation>
    <scope>NUCLEOTIDE SEQUENCE [LARGE SCALE GENOMIC DNA]</scope>
</reference>
<dbReference type="EMBL" id="OX459944">
    <property type="protein sequence ID" value="CAI9178628.1"/>
    <property type="molecule type" value="Genomic_DNA"/>
</dbReference>
<evidence type="ECO:0000313" key="3">
    <source>
        <dbReference type="Proteomes" id="UP001176941"/>
    </source>
</evidence>
<protein>
    <submittedName>
        <fullName evidence="2">Uncharacterized protein</fullName>
    </submittedName>
</protein>